<feature type="domain" description="Transglutaminase-like" evidence="1">
    <location>
        <begin position="1"/>
        <end position="55"/>
    </location>
</feature>
<dbReference type="PANTHER" id="PTHR33490">
    <property type="entry name" value="BLR5614 PROTEIN-RELATED"/>
    <property type="match status" value="1"/>
</dbReference>
<dbReference type="Proteomes" id="UP000234473">
    <property type="component" value="Unassembled WGS sequence"/>
</dbReference>
<sequence length="106" mass="12024">CQDHTHVFLACCRALEIPARYVSGYVYSDNAQHVAMHAWAEVWLDGRWLSFDITNNTRRLNQHLRLATGLDYLDACPVRGTRLGGGGEIMLTNAEVREHSQQAQQQ</sequence>
<evidence type="ECO:0000313" key="3">
    <source>
        <dbReference type="Proteomes" id="UP000234473"/>
    </source>
</evidence>
<comment type="caution">
    <text evidence="2">The sequence shown here is derived from an EMBL/GenBank/DDBJ whole genome shotgun (WGS) entry which is preliminary data.</text>
</comment>
<protein>
    <submittedName>
        <fullName evidence="2">Transglutaminase</fullName>
    </submittedName>
</protein>
<dbReference type="Pfam" id="PF01841">
    <property type="entry name" value="Transglut_core"/>
    <property type="match status" value="1"/>
</dbReference>
<evidence type="ECO:0000313" key="2">
    <source>
        <dbReference type="EMBL" id="PLP34869.1"/>
    </source>
</evidence>
<dbReference type="InterPro" id="IPR002931">
    <property type="entry name" value="Transglutaminase-like"/>
</dbReference>
<dbReference type="InterPro" id="IPR038765">
    <property type="entry name" value="Papain-like_cys_pep_sf"/>
</dbReference>
<evidence type="ECO:0000259" key="1">
    <source>
        <dbReference type="SMART" id="SM00460"/>
    </source>
</evidence>
<proteinExistence type="predicted"/>
<gene>
    <name evidence="2" type="ORF">CWM98_37890</name>
</gene>
<dbReference type="PANTHER" id="PTHR33490:SF6">
    <property type="entry name" value="SLL1049 PROTEIN"/>
    <property type="match status" value="1"/>
</dbReference>
<name>A0A2N5A3C6_KLEVA</name>
<accession>A0A2N5A3C6</accession>
<dbReference type="EMBL" id="PICB01003319">
    <property type="protein sequence ID" value="PLP34869.1"/>
    <property type="molecule type" value="Genomic_DNA"/>
</dbReference>
<dbReference type="SMART" id="SM00460">
    <property type="entry name" value="TGc"/>
    <property type="match status" value="1"/>
</dbReference>
<dbReference type="AlphaFoldDB" id="A0A2N5A3C6"/>
<reference evidence="2 3" key="1">
    <citation type="submission" date="2017-11" db="EMBL/GenBank/DDBJ databases">
        <authorList>
            <person name="Han C.G."/>
        </authorList>
    </citation>
    <scope>NUCLEOTIDE SEQUENCE [LARGE SCALE GENOMIC DNA]</scope>
    <source>
        <strain evidence="2 3">A5</strain>
    </source>
</reference>
<reference evidence="2 3" key="2">
    <citation type="submission" date="2018-01" db="EMBL/GenBank/DDBJ databases">
        <title>Genomic study of Klebsiella pneumoniae.</title>
        <authorList>
            <person name="Yang Y."/>
            <person name="Bicalho R."/>
        </authorList>
    </citation>
    <scope>NUCLEOTIDE SEQUENCE [LARGE SCALE GENOMIC DNA]</scope>
    <source>
        <strain evidence="2 3">A5</strain>
    </source>
</reference>
<dbReference type="Gene3D" id="3.10.620.30">
    <property type="match status" value="1"/>
</dbReference>
<dbReference type="SUPFAM" id="SSF54001">
    <property type="entry name" value="Cysteine proteinases"/>
    <property type="match status" value="1"/>
</dbReference>
<feature type="non-terminal residue" evidence="2">
    <location>
        <position position="1"/>
    </location>
</feature>
<organism evidence="2 3">
    <name type="scientific">Klebsiella variicola</name>
    <dbReference type="NCBI Taxonomy" id="244366"/>
    <lineage>
        <taxon>Bacteria</taxon>
        <taxon>Pseudomonadati</taxon>
        <taxon>Pseudomonadota</taxon>
        <taxon>Gammaproteobacteria</taxon>
        <taxon>Enterobacterales</taxon>
        <taxon>Enterobacteriaceae</taxon>
        <taxon>Klebsiella/Raoultella group</taxon>
        <taxon>Klebsiella</taxon>
        <taxon>Klebsiella pneumoniae complex</taxon>
    </lineage>
</organism>